<gene>
    <name evidence="2" type="ORF">SDC9_144057</name>
</gene>
<dbReference type="EMBL" id="VSSQ01043225">
    <property type="protein sequence ID" value="MPM96891.1"/>
    <property type="molecule type" value="Genomic_DNA"/>
</dbReference>
<feature type="domain" description="DUF4143" evidence="1">
    <location>
        <begin position="53"/>
        <end position="217"/>
    </location>
</feature>
<evidence type="ECO:0000259" key="1">
    <source>
        <dbReference type="Pfam" id="PF13635"/>
    </source>
</evidence>
<dbReference type="PANTHER" id="PTHR33295">
    <property type="entry name" value="ATPASE"/>
    <property type="match status" value="1"/>
</dbReference>
<organism evidence="2">
    <name type="scientific">bioreactor metagenome</name>
    <dbReference type="NCBI Taxonomy" id="1076179"/>
    <lineage>
        <taxon>unclassified sequences</taxon>
        <taxon>metagenomes</taxon>
        <taxon>ecological metagenomes</taxon>
    </lineage>
</organism>
<accession>A0A645E5N8</accession>
<dbReference type="InterPro" id="IPR025420">
    <property type="entry name" value="DUF4143"/>
</dbReference>
<proteinExistence type="predicted"/>
<protein>
    <recommendedName>
        <fullName evidence="1">DUF4143 domain-containing protein</fullName>
    </recommendedName>
</protein>
<dbReference type="Pfam" id="PF13635">
    <property type="entry name" value="DUF4143"/>
    <property type="match status" value="1"/>
</dbReference>
<dbReference type="AlphaFoldDB" id="A0A645E5N8"/>
<name>A0A645E5N8_9ZZZZ</name>
<evidence type="ECO:0000313" key="2">
    <source>
        <dbReference type="EMBL" id="MPM96891.1"/>
    </source>
</evidence>
<sequence length="275" mass="30998">MEPLPEAFAIKLSGYLREYLAVGGMPAVLTAFMETHDIWTAEKVLDSVLQAYESDFSKHIPAKDIPKLFMIWNAIPSQFAKENRKFIYGEVRKGARAKDLEDALQWLLNASMVRKVDLAEVPELPLTAVADRKTFKLYPTDVGVLRKLAKLSPSVILNSQDIFSDFKGKLAENFVLEQLCAMGISPICYWFNPAGRAEVDFLIQDNDIVVPVEAKSGLSLNAKSLKIFRERYNPQIAIRTSMKNLRLDNGLLNIPLYLLGELPRLLKLARNVSNK</sequence>
<comment type="caution">
    <text evidence="2">The sequence shown here is derived from an EMBL/GenBank/DDBJ whole genome shotgun (WGS) entry which is preliminary data.</text>
</comment>
<dbReference type="PANTHER" id="PTHR33295:SF7">
    <property type="entry name" value="ATPASE"/>
    <property type="match status" value="1"/>
</dbReference>
<reference evidence="2" key="1">
    <citation type="submission" date="2019-08" db="EMBL/GenBank/DDBJ databases">
        <authorList>
            <person name="Kucharzyk K."/>
            <person name="Murdoch R.W."/>
            <person name="Higgins S."/>
            <person name="Loffler F."/>
        </authorList>
    </citation>
    <scope>NUCLEOTIDE SEQUENCE</scope>
</reference>